<dbReference type="Pfam" id="PF07727">
    <property type="entry name" value="RVT_2"/>
    <property type="match status" value="1"/>
</dbReference>
<dbReference type="InterPro" id="IPR013103">
    <property type="entry name" value="RVT_2"/>
</dbReference>
<dbReference type="AlphaFoldDB" id="A0A6A6K7L9"/>
<comment type="caution">
    <text evidence="3">The sequence shown here is derived from an EMBL/GenBank/DDBJ whole genome shotgun (WGS) entry which is preliminary data.</text>
</comment>
<gene>
    <name evidence="3" type="ORF">GH714_030472</name>
</gene>
<dbReference type="Proteomes" id="UP000467840">
    <property type="component" value="Chromosome 12"/>
</dbReference>
<dbReference type="PANTHER" id="PTHR47592">
    <property type="entry name" value="PBF68 PROTEIN"/>
    <property type="match status" value="1"/>
</dbReference>
<dbReference type="Pfam" id="PF22936">
    <property type="entry name" value="Pol_BBD"/>
    <property type="match status" value="1"/>
</dbReference>
<keyword evidence="4" id="KW-1185">Reference proteome</keyword>
<reference evidence="3 4" key="1">
    <citation type="journal article" date="2020" name="Mol. Plant">
        <title>The Chromosome-Based Rubber Tree Genome Provides New Insights into Spurge Genome Evolution and Rubber Biosynthesis.</title>
        <authorList>
            <person name="Liu J."/>
            <person name="Shi C."/>
            <person name="Shi C.C."/>
            <person name="Li W."/>
            <person name="Zhang Q.J."/>
            <person name="Zhang Y."/>
            <person name="Li K."/>
            <person name="Lu H.F."/>
            <person name="Shi C."/>
            <person name="Zhu S.T."/>
            <person name="Xiao Z.Y."/>
            <person name="Nan H."/>
            <person name="Yue Y."/>
            <person name="Zhu X.G."/>
            <person name="Wu Y."/>
            <person name="Hong X.N."/>
            <person name="Fan G.Y."/>
            <person name="Tong Y."/>
            <person name="Zhang D."/>
            <person name="Mao C.L."/>
            <person name="Liu Y.L."/>
            <person name="Hao S.J."/>
            <person name="Liu W.Q."/>
            <person name="Lv M.Q."/>
            <person name="Zhang H.B."/>
            <person name="Liu Y."/>
            <person name="Hu-Tang G.R."/>
            <person name="Wang J.P."/>
            <person name="Wang J.H."/>
            <person name="Sun Y.H."/>
            <person name="Ni S.B."/>
            <person name="Chen W.B."/>
            <person name="Zhang X.C."/>
            <person name="Jiao Y.N."/>
            <person name="Eichler E.E."/>
            <person name="Li G.H."/>
            <person name="Liu X."/>
            <person name="Gao L.Z."/>
        </authorList>
    </citation>
    <scope>NUCLEOTIDE SEQUENCE [LARGE SCALE GENOMIC DNA]</scope>
    <source>
        <strain evidence="4">cv. GT1</strain>
        <tissue evidence="3">Leaf</tissue>
    </source>
</reference>
<feature type="domain" description="Reverse transcriptase Ty1/copia-type" evidence="1">
    <location>
        <begin position="107"/>
        <end position="146"/>
    </location>
</feature>
<feature type="domain" description="Retrovirus-related Pol polyprotein from transposon TNT 1-94-like beta-barrel" evidence="2">
    <location>
        <begin position="27"/>
        <end position="105"/>
    </location>
</feature>
<evidence type="ECO:0000259" key="1">
    <source>
        <dbReference type="Pfam" id="PF07727"/>
    </source>
</evidence>
<evidence type="ECO:0000313" key="4">
    <source>
        <dbReference type="Proteomes" id="UP000467840"/>
    </source>
</evidence>
<accession>A0A6A6K7L9</accession>
<evidence type="ECO:0000259" key="2">
    <source>
        <dbReference type="Pfam" id="PF22936"/>
    </source>
</evidence>
<name>A0A6A6K7L9_HEVBR</name>
<dbReference type="InterPro" id="IPR054722">
    <property type="entry name" value="PolX-like_BBD"/>
</dbReference>
<dbReference type="PANTHER" id="PTHR47592:SF31">
    <property type="entry name" value="ZINC FINGER, CCHC-TYPE-RELATED"/>
    <property type="match status" value="1"/>
</dbReference>
<sequence length="163" mass="18509">MIKSYRCRVYLVFNDDIVNLMTYQTSWVIESGATIQAISRKEFFSSYTLKDYGVVQMGNDNLSKVIGKGDVCLMMENGMILFLREVRHISDMQLNLISAGRLDDEDVDDMSIVGQNVSTINSLKKKLSKSFAMKDLGPAREILGIKKLEIEMPEDMTAIREVH</sequence>
<dbReference type="EMBL" id="JAAGAX010000018">
    <property type="protein sequence ID" value="KAF2284791.1"/>
    <property type="molecule type" value="Genomic_DNA"/>
</dbReference>
<evidence type="ECO:0000313" key="3">
    <source>
        <dbReference type="EMBL" id="KAF2284791.1"/>
    </source>
</evidence>
<proteinExistence type="predicted"/>
<organism evidence="3 4">
    <name type="scientific">Hevea brasiliensis</name>
    <name type="common">Para rubber tree</name>
    <name type="synonym">Siphonia brasiliensis</name>
    <dbReference type="NCBI Taxonomy" id="3981"/>
    <lineage>
        <taxon>Eukaryota</taxon>
        <taxon>Viridiplantae</taxon>
        <taxon>Streptophyta</taxon>
        <taxon>Embryophyta</taxon>
        <taxon>Tracheophyta</taxon>
        <taxon>Spermatophyta</taxon>
        <taxon>Magnoliopsida</taxon>
        <taxon>eudicotyledons</taxon>
        <taxon>Gunneridae</taxon>
        <taxon>Pentapetalae</taxon>
        <taxon>rosids</taxon>
        <taxon>fabids</taxon>
        <taxon>Malpighiales</taxon>
        <taxon>Euphorbiaceae</taxon>
        <taxon>Crotonoideae</taxon>
        <taxon>Micrandreae</taxon>
        <taxon>Hevea</taxon>
    </lineage>
</organism>
<protein>
    <submittedName>
        <fullName evidence="3">Uncharacterized protein</fullName>
    </submittedName>
</protein>